<evidence type="ECO:0000256" key="1">
    <source>
        <dbReference type="SAM" id="Phobius"/>
    </source>
</evidence>
<organism evidence="2 3">
    <name type="scientific">Roseivivax marinus</name>
    <dbReference type="NCBI Taxonomy" id="1379903"/>
    <lineage>
        <taxon>Bacteria</taxon>
        <taxon>Pseudomonadati</taxon>
        <taxon>Pseudomonadota</taxon>
        <taxon>Alphaproteobacteria</taxon>
        <taxon>Rhodobacterales</taxon>
        <taxon>Roseobacteraceae</taxon>
        <taxon>Roseivivax</taxon>
    </lineage>
</organism>
<keyword evidence="1" id="KW-0812">Transmembrane</keyword>
<sequence length="89" mass="9199">MSRNSALRFGPSHGTISLGRIAQFVALKFTSVTAVAIISSIEMFFAAWLAGFVIRSEPRPGLKFVAASALAFAGIVVLSLGRSAGSAGL</sequence>
<feature type="transmembrane region" description="Helical" evidence="1">
    <location>
        <begin position="62"/>
        <end position="81"/>
    </location>
</feature>
<feature type="transmembrane region" description="Helical" evidence="1">
    <location>
        <begin position="21"/>
        <end position="50"/>
    </location>
</feature>
<evidence type="ECO:0000313" key="2">
    <source>
        <dbReference type="EMBL" id="ETW11549.1"/>
    </source>
</evidence>
<gene>
    <name evidence="2" type="ORF">ATO8_16580</name>
</gene>
<name>W4HFS4_9RHOB</name>
<dbReference type="InterPro" id="IPR037185">
    <property type="entry name" value="EmrE-like"/>
</dbReference>
<comment type="caution">
    <text evidence="2">The sequence shown here is derived from an EMBL/GenBank/DDBJ whole genome shotgun (WGS) entry which is preliminary data.</text>
</comment>
<dbReference type="Proteomes" id="UP000019063">
    <property type="component" value="Unassembled WGS sequence"/>
</dbReference>
<reference evidence="2 3" key="1">
    <citation type="journal article" date="2014" name="Antonie Van Leeuwenhoek">
        <title>Roseivivax atlanticus sp. nov., isolated from surface seawater of the Atlantic Ocean.</title>
        <authorList>
            <person name="Li G."/>
            <person name="Lai Q."/>
            <person name="Liu X."/>
            <person name="Sun F."/>
            <person name="Shao Z."/>
        </authorList>
    </citation>
    <scope>NUCLEOTIDE SEQUENCE [LARGE SCALE GENOMIC DNA]</scope>
    <source>
        <strain evidence="2 3">22II-s10s</strain>
    </source>
</reference>
<keyword evidence="3" id="KW-1185">Reference proteome</keyword>
<proteinExistence type="predicted"/>
<dbReference type="AlphaFoldDB" id="W4HFS4"/>
<accession>W4HFS4</accession>
<keyword evidence="1" id="KW-1133">Transmembrane helix</keyword>
<dbReference type="STRING" id="1379903.ATO8_16580"/>
<dbReference type="RefSeq" id="WP_043846107.1">
    <property type="nucleotide sequence ID" value="NZ_AQQW01000011.1"/>
</dbReference>
<dbReference type="SUPFAM" id="SSF103481">
    <property type="entry name" value="Multidrug resistance efflux transporter EmrE"/>
    <property type="match status" value="1"/>
</dbReference>
<evidence type="ECO:0000313" key="3">
    <source>
        <dbReference type="Proteomes" id="UP000019063"/>
    </source>
</evidence>
<dbReference type="EMBL" id="AQQW01000011">
    <property type="protein sequence ID" value="ETW11549.1"/>
    <property type="molecule type" value="Genomic_DNA"/>
</dbReference>
<keyword evidence="1" id="KW-0472">Membrane</keyword>
<protein>
    <submittedName>
        <fullName evidence="2">Uncharacterized protein</fullName>
    </submittedName>
</protein>